<evidence type="ECO:0000256" key="1">
    <source>
        <dbReference type="SAM" id="Phobius"/>
    </source>
</evidence>
<dbReference type="Proteomes" id="UP000001114">
    <property type="component" value="Chromosome"/>
</dbReference>
<keyword evidence="1" id="KW-0472">Membrane</keyword>
<evidence type="ECO:0000313" key="3">
    <source>
        <dbReference type="Proteomes" id="UP000001114"/>
    </source>
</evidence>
<feature type="transmembrane region" description="Helical" evidence="1">
    <location>
        <begin position="26"/>
        <end position="44"/>
    </location>
</feature>
<reference evidence="3" key="1">
    <citation type="journal article" date="2010" name="BMC Genomics">
        <title>A genomic perspective on the potential of Actinobacillus succinogenes for industrial succinate production.</title>
        <authorList>
            <person name="McKinlay J.B."/>
            <person name="Laivenieks M."/>
            <person name="Schindler B.D."/>
            <person name="McKinlay A.A."/>
            <person name="Siddaramappa S."/>
            <person name="Challacombe J.F."/>
            <person name="Lowry S.R."/>
            <person name="Clum A."/>
            <person name="Lapidus A.L."/>
            <person name="Burkhart K.B."/>
            <person name="Harkins V."/>
            <person name="Vieille C."/>
        </authorList>
    </citation>
    <scope>NUCLEOTIDE SEQUENCE [LARGE SCALE GENOMIC DNA]</scope>
    <source>
        <strain evidence="3">ATCC 55618 / DSM 22257 / CCUG 43843 / 130Z</strain>
    </source>
</reference>
<evidence type="ECO:0000313" key="2">
    <source>
        <dbReference type="EMBL" id="ABR74721.1"/>
    </source>
</evidence>
<dbReference type="EMBL" id="CP000746">
    <property type="protein sequence ID" value="ABR74721.1"/>
    <property type="molecule type" value="Genomic_DNA"/>
</dbReference>
<organism evidence="2 3">
    <name type="scientific">Actinobacillus succinogenes (strain ATCC 55618 / DSM 22257 / CCUG 43843 / 130Z)</name>
    <dbReference type="NCBI Taxonomy" id="339671"/>
    <lineage>
        <taxon>Bacteria</taxon>
        <taxon>Pseudomonadati</taxon>
        <taxon>Pseudomonadota</taxon>
        <taxon>Gammaproteobacteria</taxon>
        <taxon>Pasteurellales</taxon>
        <taxon>Pasteurellaceae</taxon>
        <taxon>Actinobacillus</taxon>
    </lineage>
</organism>
<dbReference type="eggNOG" id="COG3326">
    <property type="taxonomic scope" value="Bacteria"/>
</dbReference>
<dbReference type="Pfam" id="PF06961">
    <property type="entry name" value="DUF1294"/>
    <property type="match status" value="1"/>
</dbReference>
<dbReference type="AlphaFoldDB" id="A6VP24"/>
<sequence>MNIVAYFLMRSDKQRAVDKDWRVPEYVFLILCFIGGFIGVHLGMEHYRHKTRHWTFKAAVLVSAVGFLIVLPFYFLFV</sequence>
<dbReference type="OrthoDB" id="72963at2"/>
<protein>
    <recommendedName>
        <fullName evidence="4">DUF1294 domain-containing protein</fullName>
    </recommendedName>
</protein>
<gene>
    <name evidence="2" type="ordered locus">Asuc_1361</name>
</gene>
<dbReference type="HOGENOM" id="CLU_091970_3_1_6"/>
<keyword evidence="3" id="KW-1185">Reference proteome</keyword>
<dbReference type="InterPro" id="IPR010718">
    <property type="entry name" value="DUF1294"/>
</dbReference>
<evidence type="ECO:0008006" key="4">
    <source>
        <dbReference type="Google" id="ProtNLM"/>
    </source>
</evidence>
<dbReference type="STRING" id="339671.Asuc_1361"/>
<proteinExistence type="predicted"/>
<name>A6VP24_ACTSZ</name>
<accession>A6VP24</accession>
<feature type="transmembrane region" description="Helical" evidence="1">
    <location>
        <begin position="56"/>
        <end position="77"/>
    </location>
</feature>
<dbReference type="RefSeq" id="WP_012073098.1">
    <property type="nucleotide sequence ID" value="NC_009655.1"/>
</dbReference>
<keyword evidence="1" id="KW-0812">Transmembrane</keyword>
<keyword evidence="1" id="KW-1133">Transmembrane helix</keyword>
<dbReference type="KEGG" id="asu:Asuc_1361"/>